<evidence type="ECO:0000313" key="4">
    <source>
        <dbReference type="Proteomes" id="UP000193622"/>
    </source>
</evidence>
<feature type="signal peptide" evidence="1">
    <location>
        <begin position="1"/>
        <end position="24"/>
    </location>
</feature>
<sequence length="140" mass="14643">MRKGNVFAVVIVCAGASLGLAAQAAADGPVFNGTFRLQTQDGSTNTWVVTPCGSACAHVVSDSGHVNADAWLMDGQWTFTYTHPIGWDCEDGTDAPATRRVSIDAATLHGTVFQGPDDVCGESDVVDEPFTITLNQVAAQ</sequence>
<accession>A0A1X1WQE8</accession>
<evidence type="ECO:0000313" key="3">
    <source>
        <dbReference type="EMBL" id="ORV88722.1"/>
    </source>
</evidence>
<proteinExistence type="predicted"/>
<evidence type="ECO:0000256" key="1">
    <source>
        <dbReference type="SAM" id="SignalP"/>
    </source>
</evidence>
<organism evidence="3 4">
    <name type="scientific">Mycolicibacterium iranicum</name>
    <name type="common">Mycobacterium iranicum</name>
    <dbReference type="NCBI Taxonomy" id="912594"/>
    <lineage>
        <taxon>Bacteria</taxon>
        <taxon>Bacillati</taxon>
        <taxon>Actinomycetota</taxon>
        <taxon>Actinomycetes</taxon>
        <taxon>Mycobacteriales</taxon>
        <taxon>Mycobacteriaceae</taxon>
        <taxon>Mycolicibacterium</taxon>
    </lineage>
</organism>
<feature type="chain" id="PRO_5012304194" description="Secreted protein" evidence="1">
    <location>
        <begin position="25"/>
        <end position="140"/>
    </location>
</feature>
<dbReference type="Proteomes" id="UP001084650">
    <property type="component" value="Unassembled WGS sequence"/>
</dbReference>
<protein>
    <recommendedName>
        <fullName evidence="6">Secreted protein</fullName>
    </recommendedName>
</protein>
<evidence type="ECO:0008006" key="6">
    <source>
        <dbReference type="Google" id="ProtNLM"/>
    </source>
</evidence>
<dbReference type="RefSeq" id="WP_085174460.1">
    <property type="nucleotide sequence ID" value="NZ_JAPQYE010000006.1"/>
</dbReference>
<keyword evidence="1" id="KW-0732">Signal</keyword>
<evidence type="ECO:0000313" key="2">
    <source>
        <dbReference type="EMBL" id="MCZ0729551.1"/>
    </source>
</evidence>
<reference evidence="2" key="2">
    <citation type="submission" date="2022-12" db="EMBL/GenBank/DDBJ databases">
        <title>Whole genome sequence of Mycolicibacterium iranicum strain SBH312.</title>
        <authorList>
            <person name="Jani J."/>
            <person name="Arifin Mustapha Z."/>
            <person name="Ahmed K."/>
            <person name="Kai Ling C."/>
        </authorList>
    </citation>
    <scope>NUCLEOTIDE SEQUENCE</scope>
    <source>
        <strain evidence="2">SBH312</strain>
    </source>
</reference>
<name>A0A1X1WQE8_MYCIR</name>
<dbReference type="EMBL" id="JAPQYE010000006">
    <property type="protein sequence ID" value="MCZ0729551.1"/>
    <property type="molecule type" value="Genomic_DNA"/>
</dbReference>
<evidence type="ECO:0000313" key="5">
    <source>
        <dbReference type="Proteomes" id="UP001084650"/>
    </source>
</evidence>
<dbReference type="Proteomes" id="UP000193622">
    <property type="component" value="Unassembled WGS sequence"/>
</dbReference>
<keyword evidence="5" id="KW-1185">Reference proteome</keyword>
<gene>
    <name evidence="3" type="ORF">AWC12_12600</name>
    <name evidence="2" type="ORF">OY187_15955</name>
</gene>
<dbReference type="EMBL" id="LQPC01000028">
    <property type="protein sequence ID" value="ORV88722.1"/>
    <property type="molecule type" value="Genomic_DNA"/>
</dbReference>
<comment type="caution">
    <text evidence="3">The sequence shown here is derived from an EMBL/GenBank/DDBJ whole genome shotgun (WGS) entry which is preliminary data.</text>
</comment>
<reference evidence="3 4" key="1">
    <citation type="submission" date="2016-01" db="EMBL/GenBank/DDBJ databases">
        <title>The new phylogeny of the genus Mycobacterium.</title>
        <authorList>
            <person name="Tarcisio F."/>
            <person name="Conor M."/>
            <person name="Antonella G."/>
            <person name="Elisabetta G."/>
            <person name="Giulia F.S."/>
            <person name="Sara T."/>
            <person name="Anna F."/>
            <person name="Clotilde B."/>
            <person name="Roberto B."/>
            <person name="Veronica D.S."/>
            <person name="Fabio R."/>
            <person name="Monica P."/>
            <person name="Olivier J."/>
            <person name="Enrico T."/>
            <person name="Nicola S."/>
        </authorList>
    </citation>
    <scope>NUCLEOTIDE SEQUENCE [LARGE SCALE GENOMIC DNA]</scope>
    <source>
        <strain evidence="3 4">DSM 45541</strain>
    </source>
</reference>
<dbReference type="AlphaFoldDB" id="A0A1X1WQE8"/>